<evidence type="ECO:0000313" key="2">
    <source>
        <dbReference type="EMBL" id="MFC4712220.1"/>
    </source>
</evidence>
<keyword evidence="3" id="KW-1185">Reference proteome</keyword>
<protein>
    <submittedName>
        <fullName evidence="2">Uncharacterized protein</fullName>
    </submittedName>
</protein>
<keyword evidence="1" id="KW-1133">Transmembrane helix</keyword>
<dbReference type="Proteomes" id="UP001595932">
    <property type="component" value="Unassembled WGS sequence"/>
</dbReference>
<feature type="transmembrane region" description="Helical" evidence="1">
    <location>
        <begin position="5"/>
        <end position="23"/>
    </location>
</feature>
<name>A0ABV9MBP1_9BACL</name>
<dbReference type="RefSeq" id="WP_377277266.1">
    <property type="nucleotide sequence ID" value="NZ_JBHSGL010000005.1"/>
</dbReference>
<gene>
    <name evidence="2" type="ORF">ACFO5U_05110</name>
</gene>
<comment type="caution">
    <text evidence="2">The sequence shown here is derived from an EMBL/GenBank/DDBJ whole genome shotgun (WGS) entry which is preliminary data.</text>
</comment>
<proteinExistence type="predicted"/>
<dbReference type="EMBL" id="JBHSGL010000005">
    <property type="protein sequence ID" value="MFC4712220.1"/>
    <property type="molecule type" value="Genomic_DNA"/>
</dbReference>
<evidence type="ECO:0000313" key="3">
    <source>
        <dbReference type="Proteomes" id="UP001595932"/>
    </source>
</evidence>
<reference evidence="3" key="1">
    <citation type="journal article" date="2019" name="Int. J. Syst. Evol. Microbiol.">
        <title>The Global Catalogue of Microorganisms (GCM) 10K type strain sequencing project: providing services to taxonomists for standard genome sequencing and annotation.</title>
        <authorList>
            <consortium name="The Broad Institute Genomics Platform"/>
            <consortium name="The Broad Institute Genome Sequencing Center for Infectious Disease"/>
            <person name="Wu L."/>
            <person name="Ma J."/>
        </authorList>
    </citation>
    <scope>NUCLEOTIDE SEQUENCE [LARGE SCALE GENOMIC DNA]</scope>
    <source>
        <strain evidence="3">CGMCC 1.12151</strain>
    </source>
</reference>
<sequence length="67" mass="7512">MSGIYLFKTVIYGVLAVFLLLQRNEMLLIGLDFEILIGSVLIMVALLEFGVNLVAYITSFKQNTVKN</sequence>
<keyword evidence="1" id="KW-0812">Transmembrane</keyword>
<accession>A0ABV9MBP1</accession>
<feature type="transmembrane region" description="Helical" evidence="1">
    <location>
        <begin position="35"/>
        <end position="57"/>
    </location>
</feature>
<evidence type="ECO:0000256" key="1">
    <source>
        <dbReference type="SAM" id="Phobius"/>
    </source>
</evidence>
<keyword evidence="1" id="KW-0472">Membrane</keyword>
<organism evidence="2 3">
    <name type="scientific">Planococcus dechangensis</name>
    <dbReference type="NCBI Taxonomy" id="1176255"/>
    <lineage>
        <taxon>Bacteria</taxon>
        <taxon>Bacillati</taxon>
        <taxon>Bacillota</taxon>
        <taxon>Bacilli</taxon>
        <taxon>Bacillales</taxon>
        <taxon>Caryophanaceae</taxon>
        <taxon>Planococcus</taxon>
    </lineage>
</organism>